<accession>A0AAV2RFD3</accession>
<proteinExistence type="predicted"/>
<dbReference type="SUPFAM" id="SSF52266">
    <property type="entry name" value="SGNH hydrolase"/>
    <property type="match status" value="1"/>
</dbReference>
<dbReference type="InterPro" id="IPR036514">
    <property type="entry name" value="SGNH_hydro_sf"/>
</dbReference>
<dbReference type="Pfam" id="PF13472">
    <property type="entry name" value="Lipase_GDSL_2"/>
    <property type="match status" value="1"/>
</dbReference>
<evidence type="ECO:0000313" key="3">
    <source>
        <dbReference type="Proteomes" id="UP001497623"/>
    </source>
</evidence>
<gene>
    <name evidence="2" type="ORF">MNOR_LOCUS24157</name>
</gene>
<dbReference type="EMBL" id="CAXKWB010021918">
    <property type="protein sequence ID" value="CAL4123917.1"/>
    <property type="molecule type" value="Genomic_DNA"/>
</dbReference>
<reference evidence="2 3" key="1">
    <citation type="submission" date="2024-05" db="EMBL/GenBank/DDBJ databases">
        <authorList>
            <person name="Wallberg A."/>
        </authorList>
    </citation>
    <scope>NUCLEOTIDE SEQUENCE [LARGE SCALE GENOMIC DNA]</scope>
</reference>
<evidence type="ECO:0000313" key="2">
    <source>
        <dbReference type="EMBL" id="CAL4123917.1"/>
    </source>
</evidence>
<dbReference type="PANTHER" id="PTHR14209">
    <property type="entry name" value="ISOAMYL ACETATE-HYDROLYZING ESTERASE 1"/>
    <property type="match status" value="1"/>
</dbReference>
<protein>
    <recommendedName>
        <fullName evidence="1">SGNH hydrolase-type esterase domain-containing protein</fullName>
    </recommendedName>
</protein>
<keyword evidence="3" id="KW-1185">Reference proteome</keyword>
<dbReference type="AlphaFoldDB" id="A0AAV2RFD3"/>
<comment type="caution">
    <text evidence="2">The sequence shown here is derived from an EMBL/GenBank/DDBJ whole genome shotgun (WGS) entry which is preliminary data.</text>
</comment>
<organism evidence="2 3">
    <name type="scientific">Meganyctiphanes norvegica</name>
    <name type="common">Northern krill</name>
    <name type="synonym">Thysanopoda norvegica</name>
    <dbReference type="NCBI Taxonomy" id="48144"/>
    <lineage>
        <taxon>Eukaryota</taxon>
        <taxon>Metazoa</taxon>
        <taxon>Ecdysozoa</taxon>
        <taxon>Arthropoda</taxon>
        <taxon>Crustacea</taxon>
        <taxon>Multicrustacea</taxon>
        <taxon>Malacostraca</taxon>
        <taxon>Eumalacostraca</taxon>
        <taxon>Eucarida</taxon>
        <taxon>Euphausiacea</taxon>
        <taxon>Euphausiidae</taxon>
        <taxon>Meganyctiphanes</taxon>
    </lineage>
</organism>
<name>A0AAV2RFD3_MEGNR</name>
<evidence type="ECO:0000259" key="1">
    <source>
        <dbReference type="Pfam" id="PF13472"/>
    </source>
</evidence>
<dbReference type="PANTHER" id="PTHR14209:SF19">
    <property type="entry name" value="ISOAMYL ACETATE-HYDROLYZING ESTERASE 1 HOMOLOG"/>
    <property type="match status" value="1"/>
</dbReference>
<dbReference type="InterPro" id="IPR045136">
    <property type="entry name" value="Iah1-like"/>
</dbReference>
<feature type="non-terminal residue" evidence="2">
    <location>
        <position position="1"/>
    </location>
</feature>
<dbReference type="Proteomes" id="UP001497623">
    <property type="component" value="Unassembled WGS sequence"/>
</dbReference>
<sequence>RRADVITRGFSGYNTRMCKELLPYVASDMKDVVAATVFLGANDATDGKLNTQQSVPIDEYRENLKSIIKHFKSHGIETIVIAPPAVDGPSWAKYCADNGKVYTLDEERTEHYAAACRETAQEMETPFIDLHTVMINQSEWRSFLCDGLHLSRLGSELLASLLIPVLEKSIVNRISQNLLVPLWSEVNNQNPSKTFQEWCQKNIK</sequence>
<dbReference type="InterPro" id="IPR013830">
    <property type="entry name" value="SGNH_hydro"/>
</dbReference>
<dbReference type="CDD" id="cd01838">
    <property type="entry name" value="Isoamyl_acetate_hydrolase_like"/>
    <property type="match status" value="1"/>
</dbReference>
<dbReference type="Gene3D" id="3.40.50.1110">
    <property type="entry name" value="SGNH hydrolase"/>
    <property type="match status" value="1"/>
</dbReference>
<feature type="domain" description="SGNH hydrolase-type esterase" evidence="1">
    <location>
        <begin position="3"/>
        <end position="156"/>
    </location>
</feature>